<name>A0A6J4KF38_9CYAN</name>
<gene>
    <name evidence="1" type="ORF">AVDCRST_MAG92-5299</name>
</gene>
<dbReference type="EMBL" id="CADCTM010000903">
    <property type="protein sequence ID" value="CAA9303108.1"/>
    <property type="molecule type" value="Genomic_DNA"/>
</dbReference>
<protein>
    <submittedName>
        <fullName evidence="1">Uncharacterized protein</fullName>
    </submittedName>
</protein>
<sequence>MLNFTLGANYGRLGEFKRSPFSWFDVNCHERPSACSYRDRILVVEKVKTCA</sequence>
<proteinExistence type="predicted"/>
<evidence type="ECO:0000313" key="1">
    <source>
        <dbReference type="EMBL" id="CAA9303108.1"/>
    </source>
</evidence>
<reference evidence="1" key="1">
    <citation type="submission" date="2020-02" db="EMBL/GenBank/DDBJ databases">
        <authorList>
            <person name="Meier V. D."/>
        </authorList>
    </citation>
    <scope>NUCLEOTIDE SEQUENCE</scope>
    <source>
        <strain evidence="1">AVDCRST_MAG92</strain>
    </source>
</reference>
<accession>A0A6J4KF38</accession>
<dbReference type="AlphaFoldDB" id="A0A6J4KF38"/>
<organism evidence="1">
    <name type="scientific">uncultured Coleofasciculus sp</name>
    <dbReference type="NCBI Taxonomy" id="1267456"/>
    <lineage>
        <taxon>Bacteria</taxon>
        <taxon>Bacillati</taxon>
        <taxon>Cyanobacteriota</taxon>
        <taxon>Cyanophyceae</taxon>
        <taxon>Coleofasciculales</taxon>
        <taxon>Coleofasciculaceae</taxon>
        <taxon>Coleofasciculus</taxon>
        <taxon>environmental samples</taxon>
    </lineage>
</organism>